<proteinExistence type="predicted"/>
<reference evidence="2" key="1">
    <citation type="submission" date="2023-04" db="EMBL/GenBank/DDBJ databases">
        <title>Candida boidinii NBRC 10035.</title>
        <authorList>
            <person name="Ichikawa N."/>
            <person name="Sato H."/>
            <person name="Tonouchi N."/>
        </authorList>
    </citation>
    <scope>NUCLEOTIDE SEQUENCE</scope>
    <source>
        <strain evidence="2">NBRC 10035</strain>
    </source>
</reference>
<accession>A0A9W6W7E0</accession>
<evidence type="ECO:0000313" key="3">
    <source>
        <dbReference type="Proteomes" id="UP001165120"/>
    </source>
</evidence>
<dbReference type="AlphaFoldDB" id="A0A9W6W7E0"/>
<gene>
    <name evidence="2" type="ORF">Cboi02_000040200</name>
</gene>
<sequence length="804" mass="92084">MSRVEDITIKRADHFIFTDSIHWNYDGSIAIISSKEVEVLAPKSLEQRDIKDNFESEEIKEVKEETVDDNSNVKANSNSIEDQSLELSQFFQSIIRLSTEYQKVPNKFAGCVVFEESLRVGEVEQDHTVRSVSWAPVNVNRGKPLIALTTDTLQTLILENDKNDYTLKFNMLDYLLSAEDIDLDMVISDKTIRSIRCQGFHFLDTIQSPKNKNLDNLNFLMFTESSTQYLYELTLDDKINRVQSFNLKLPDSNDEFIKLTKVSKWFRTSNPDIWKLFFVVIYTDNSLLVNSIEYCLSTNKFTISENGSFLIPPSNRSMLVNLDFFEYGNNGLVLTVIGTNKIYSFKLNVKSLDTKDFDNEKIIDSEYENELGTYISCNSVTQLGSLTDHQIIITNTAGELIFFNLDWSNTDVKLIHKGKYDYTSKKVKHYEPMNKSPQLGCLINKLVQINSENQLMIVNIKVNSSSDTLLMTYNNPDSEFNIDARIPSSKEYYLALVPVINHTDPNFQIKDLFKSFIKTEIESYSLNSGFLKSIEMNLLNLYTNEDEFFKIFEESLLNLAETLGLVGDLQTSHASDLSLKLKATLKDSLQRNYTYSSYVSILKLYQALKTQILKFNKQLSEPKKDADEMEIDNKPPQKSQFFNIYRYGDPVILENSKLPLLLHISNIVYHWITANKVEITDHKDQLIYESMVHLLASVGLVDLKVLNLDSVIQIDSADLEIVEAFSFGLPGDETFNCNSITSLERHQWKRCALTLLPLMDPEMKICSYCHSKITGIDTTGTIILSALMEAFKLCPFCSSSFMTR</sequence>
<comment type="caution">
    <text evidence="2">The sequence shown here is derived from an EMBL/GenBank/DDBJ whole genome shotgun (WGS) entry which is preliminary data.</text>
</comment>
<protein>
    <submittedName>
        <fullName evidence="2">Unnamed protein product</fullName>
    </submittedName>
</protein>
<dbReference type="InterPro" id="IPR024764">
    <property type="entry name" value="TFIIIC_Znf"/>
</dbReference>
<feature type="domain" description="Transcription factor IIIC putative zinc-finger" evidence="1">
    <location>
        <begin position="736"/>
        <end position="801"/>
    </location>
</feature>
<organism evidence="2 3">
    <name type="scientific">Candida boidinii</name>
    <name type="common">Yeast</name>
    <dbReference type="NCBI Taxonomy" id="5477"/>
    <lineage>
        <taxon>Eukaryota</taxon>
        <taxon>Fungi</taxon>
        <taxon>Dikarya</taxon>
        <taxon>Ascomycota</taxon>
        <taxon>Saccharomycotina</taxon>
        <taxon>Pichiomycetes</taxon>
        <taxon>Pichiales</taxon>
        <taxon>Pichiaceae</taxon>
        <taxon>Ogataea</taxon>
        <taxon>Ogataea/Candida clade</taxon>
    </lineage>
</organism>
<name>A0A9W6W7E0_CANBO</name>
<dbReference type="EMBL" id="BSXN01000073">
    <property type="protein sequence ID" value="GME66964.1"/>
    <property type="molecule type" value="Genomic_DNA"/>
</dbReference>
<evidence type="ECO:0000259" key="1">
    <source>
        <dbReference type="Pfam" id="PF12660"/>
    </source>
</evidence>
<dbReference type="Proteomes" id="UP001165120">
    <property type="component" value="Unassembled WGS sequence"/>
</dbReference>
<keyword evidence="3" id="KW-1185">Reference proteome</keyword>
<evidence type="ECO:0000313" key="2">
    <source>
        <dbReference type="EMBL" id="GME66964.1"/>
    </source>
</evidence>
<dbReference type="Pfam" id="PF12660">
    <property type="entry name" value="zf-TFIIIC"/>
    <property type="match status" value="1"/>
</dbReference>